<dbReference type="InterPro" id="IPR058163">
    <property type="entry name" value="LysR-type_TF_proteobact-type"/>
</dbReference>
<dbReference type="Proteomes" id="UP000779070">
    <property type="component" value="Unassembled WGS sequence"/>
</dbReference>
<dbReference type="EMBL" id="JAFHLB010000059">
    <property type="protein sequence ID" value="MBN3580597.1"/>
    <property type="molecule type" value="Genomic_DNA"/>
</dbReference>
<dbReference type="InterPro" id="IPR000847">
    <property type="entry name" value="LysR_HTH_N"/>
</dbReference>
<dbReference type="PANTHER" id="PTHR30537">
    <property type="entry name" value="HTH-TYPE TRANSCRIPTIONAL REGULATOR"/>
    <property type="match status" value="1"/>
</dbReference>
<evidence type="ECO:0000313" key="6">
    <source>
        <dbReference type="EMBL" id="MBN3580597.1"/>
    </source>
</evidence>
<proteinExistence type="inferred from homology"/>
<comment type="caution">
    <text evidence="6">The sequence shown here is derived from an EMBL/GenBank/DDBJ whole genome shotgun (WGS) entry which is preliminary data.</text>
</comment>
<dbReference type="Pfam" id="PF00126">
    <property type="entry name" value="HTH_1"/>
    <property type="match status" value="1"/>
</dbReference>
<keyword evidence="3" id="KW-0238">DNA-binding</keyword>
<protein>
    <submittedName>
        <fullName evidence="6">LysR family transcriptional regulator</fullName>
    </submittedName>
</protein>
<dbReference type="InterPro" id="IPR005119">
    <property type="entry name" value="LysR_subst-bd"/>
</dbReference>
<name>A0ABS3ABH3_9VIBR</name>
<reference evidence="6 7" key="1">
    <citation type="submission" date="2021-02" db="EMBL/GenBank/DDBJ databases">
        <title>Draft Genome Sequences of 5 Vibrio neptunius Strains Isolated From of Bivalve Hatcheries.</title>
        <authorList>
            <person name="Galvis F."/>
            <person name="Barja J.L."/>
            <person name="Lemos M.L."/>
            <person name="Balado M."/>
        </authorList>
    </citation>
    <scope>NUCLEOTIDE SEQUENCE [LARGE SCALE GENOMIC DNA]</scope>
    <source>
        <strain evidence="6 7">PP-145.98</strain>
    </source>
</reference>
<organism evidence="6 7">
    <name type="scientific">Vibrio neptunius</name>
    <dbReference type="NCBI Taxonomy" id="170651"/>
    <lineage>
        <taxon>Bacteria</taxon>
        <taxon>Pseudomonadati</taxon>
        <taxon>Pseudomonadota</taxon>
        <taxon>Gammaproteobacteria</taxon>
        <taxon>Vibrionales</taxon>
        <taxon>Vibrionaceae</taxon>
        <taxon>Vibrio</taxon>
    </lineage>
</organism>
<dbReference type="PROSITE" id="PS50931">
    <property type="entry name" value="HTH_LYSR"/>
    <property type="match status" value="1"/>
</dbReference>
<keyword evidence="2" id="KW-0805">Transcription regulation</keyword>
<comment type="similarity">
    <text evidence="1">Belongs to the LysR transcriptional regulatory family.</text>
</comment>
<dbReference type="Gene3D" id="1.10.10.10">
    <property type="entry name" value="Winged helix-like DNA-binding domain superfamily/Winged helix DNA-binding domain"/>
    <property type="match status" value="1"/>
</dbReference>
<dbReference type="InterPro" id="IPR036390">
    <property type="entry name" value="WH_DNA-bd_sf"/>
</dbReference>
<evidence type="ECO:0000256" key="3">
    <source>
        <dbReference type="ARBA" id="ARBA00023125"/>
    </source>
</evidence>
<dbReference type="CDD" id="cd08422">
    <property type="entry name" value="PBP2_CrgA_like"/>
    <property type="match status" value="1"/>
</dbReference>
<evidence type="ECO:0000313" key="7">
    <source>
        <dbReference type="Proteomes" id="UP000779070"/>
    </source>
</evidence>
<dbReference type="SUPFAM" id="SSF53850">
    <property type="entry name" value="Periplasmic binding protein-like II"/>
    <property type="match status" value="1"/>
</dbReference>
<evidence type="ECO:0000256" key="2">
    <source>
        <dbReference type="ARBA" id="ARBA00023015"/>
    </source>
</evidence>
<accession>A0ABS3ABH3</accession>
<dbReference type="SUPFAM" id="SSF46785">
    <property type="entry name" value="Winged helix' DNA-binding domain"/>
    <property type="match status" value="1"/>
</dbReference>
<keyword evidence="4" id="KW-0804">Transcription</keyword>
<dbReference type="RefSeq" id="WP_206372179.1">
    <property type="nucleotide sequence ID" value="NZ_CAWPTM010000127.1"/>
</dbReference>
<dbReference type="PANTHER" id="PTHR30537:SF5">
    <property type="entry name" value="HTH-TYPE TRANSCRIPTIONAL ACTIVATOR TTDR-RELATED"/>
    <property type="match status" value="1"/>
</dbReference>
<dbReference type="Pfam" id="PF03466">
    <property type="entry name" value="LysR_substrate"/>
    <property type="match status" value="1"/>
</dbReference>
<evidence type="ECO:0000256" key="4">
    <source>
        <dbReference type="ARBA" id="ARBA00023163"/>
    </source>
</evidence>
<feature type="domain" description="HTH lysR-type" evidence="5">
    <location>
        <begin position="1"/>
        <end position="59"/>
    </location>
</feature>
<sequence length="299" mass="33284">MDNLDAIPFFLEVVKQGSFAKAAREIGISRSAVNKRVVQLEESLGVRLLHRTTRQVSLTESGANFHRYIRKADYWIKKAEDAATSQQNQPLGTLKISAPMSFGRLTIAPLIPSFLEQYPGINIDMTMSDDYIDVVAGGYDLAIRGGDLTDSSLIARKLMTSRSIVCAAPSYFAKSGLSLPTMPSELSQYNALVYRHSAETMEWAFAQESKIESVTVHGNYRVNNSEALLTAVLQGTGLARLPDFIATRYVQSGELTQLLTDYVMQEKSIYAIFPERDHMPIKLRVFLDYLTKELTPGLS</sequence>
<dbReference type="PRINTS" id="PR00039">
    <property type="entry name" value="HTHLYSR"/>
</dbReference>
<dbReference type="InterPro" id="IPR036388">
    <property type="entry name" value="WH-like_DNA-bd_sf"/>
</dbReference>
<gene>
    <name evidence="6" type="ORF">JYA62_23580</name>
</gene>
<evidence type="ECO:0000256" key="1">
    <source>
        <dbReference type="ARBA" id="ARBA00009437"/>
    </source>
</evidence>
<keyword evidence="7" id="KW-1185">Reference proteome</keyword>
<dbReference type="Gene3D" id="3.40.190.290">
    <property type="match status" value="1"/>
</dbReference>
<evidence type="ECO:0000259" key="5">
    <source>
        <dbReference type="PROSITE" id="PS50931"/>
    </source>
</evidence>